<proteinExistence type="predicted"/>
<feature type="compositionally biased region" description="Basic and acidic residues" evidence="1">
    <location>
        <begin position="862"/>
        <end position="871"/>
    </location>
</feature>
<dbReference type="PANTHER" id="PTHR34305">
    <property type="entry name" value="EXPRESSED PROTEIN"/>
    <property type="match status" value="1"/>
</dbReference>
<dbReference type="PANTHER" id="PTHR34305:SF1">
    <property type="entry name" value="SWIM-TYPE DOMAIN-CONTAINING PROTEIN"/>
    <property type="match status" value="1"/>
</dbReference>
<keyword evidence="3" id="KW-1185">Reference proteome</keyword>
<feature type="compositionally biased region" description="Basic and acidic residues" evidence="1">
    <location>
        <begin position="928"/>
        <end position="939"/>
    </location>
</feature>
<accession>A0A1X6NV30</accession>
<sequence>MDTNHGSCVPVAAIRGAVRKRLSADRGAVVRLTKDEHAALSRLGEELLSVPVAHAVEEQHSSPRAVMWAAAFLFFSFYTNDQAHELPVVAGAAAGADDNAEAAGTDQGANGVPAVGAHAGGVNPGGGDVPMANAAAGGVADGVQGGEAAVAGGAAAGAAAADGPMVCFSREVTDAFGGMADKGRLADQWRVVRRFLTTFFAEPVLGAFAGLRKKRIQRLAKQLVLGKSVAEWRPNAKAVESVGVVWPFLRLIGEADAVDPLTTRAIGELLLFTCGVDAYWETLWWRQASDGAKAFEAQWKVTSPDKYKAWLASRPDIVPSNPLLASSVHCRARAVAQAMEVRSGHVWPDLEPVRPFITDGKADAVNAARAAKASADRETLQALLSKELGADDCRHSFLNSETFMPGIENFLCPCGLLIGYDFLDRAESPAHVLASIAQRFTLLPSVIYFDTACQLARNASRRVPWLVNRSDAACSVDRAHHQKKQHKCSTVFDADAYPSRSVRHRTACAESRHSLNKAFKTHLAHLRQDHFIVQMRLLGAMINLRVKMRKSLGKETNHRRMCAFFHEHVQSYCDRRSCTCTHGRQQEADAAATVVSDAAANDATNTNNDDGAAAANGAAAGVGVAAGGAAAADNAHDFAAGQAGAPAVGHGALNAVQDMVADAVVGAASPVVEEVVLATIAPIGYSVGLAVGQAVGQAAVERAFMAAGEAAVQVGAIGARRAVETAAGSSAACADVQRPVHAAVQAAVVASLQDAARSAGNAAAVAACQQAGVAARLAAAVALARNAQPMAAGDGGGAAAGQVGAAAARQGSGAADVQVAVAAAGQGGGVAGDQGGLGNDAARVVFGQASVQAALRVALQAQRDDGDDGRQDTIGIGASVGGGDAGDGGDMADDEGPRFVDGVDSGVSPNEGVDVDRGVGTDAGVPADEVRVDTGKEEAALSSSEDFSSSSEEEHVTAMETPRTGQE</sequence>
<dbReference type="OrthoDB" id="5598737at2759"/>
<feature type="compositionally biased region" description="Gly residues" evidence="1">
    <location>
        <begin position="878"/>
        <end position="889"/>
    </location>
</feature>
<dbReference type="AlphaFoldDB" id="A0A1X6NV30"/>
<evidence type="ECO:0000313" key="3">
    <source>
        <dbReference type="Proteomes" id="UP000218209"/>
    </source>
</evidence>
<dbReference type="EMBL" id="KV919062">
    <property type="protein sequence ID" value="OSX72437.1"/>
    <property type="molecule type" value="Genomic_DNA"/>
</dbReference>
<organism evidence="2 3">
    <name type="scientific">Porphyra umbilicalis</name>
    <name type="common">Purple laver</name>
    <name type="synonym">Red alga</name>
    <dbReference type="NCBI Taxonomy" id="2786"/>
    <lineage>
        <taxon>Eukaryota</taxon>
        <taxon>Rhodophyta</taxon>
        <taxon>Bangiophyceae</taxon>
        <taxon>Bangiales</taxon>
        <taxon>Bangiaceae</taxon>
        <taxon>Porphyra</taxon>
    </lineage>
</organism>
<evidence type="ECO:0000256" key="1">
    <source>
        <dbReference type="SAM" id="MobiDB-lite"/>
    </source>
</evidence>
<reference evidence="2 3" key="1">
    <citation type="submission" date="2017-03" db="EMBL/GenBank/DDBJ databases">
        <title>WGS assembly of Porphyra umbilicalis.</title>
        <authorList>
            <person name="Brawley S.H."/>
            <person name="Blouin N.A."/>
            <person name="Ficko-Blean E."/>
            <person name="Wheeler G.L."/>
            <person name="Lohr M."/>
            <person name="Goodson H.V."/>
            <person name="Jenkins J.W."/>
            <person name="Blaby-Haas C.E."/>
            <person name="Helliwell K.E."/>
            <person name="Chan C."/>
            <person name="Marriage T."/>
            <person name="Bhattacharya D."/>
            <person name="Klein A.S."/>
            <person name="Badis Y."/>
            <person name="Brodie J."/>
            <person name="Cao Y."/>
            <person name="Collen J."/>
            <person name="Dittami S.M."/>
            <person name="Gachon C.M."/>
            <person name="Green B.R."/>
            <person name="Karpowicz S."/>
            <person name="Kim J.W."/>
            <person name="Kudahl U."/>
            <person name="Lin S."/>
            <person name="Michel G."/>
            <person name="Mittag M."/>
            <person name="Olson B.J."/>
            <person name="Pangilinan J."/>
            <person name="Peng Y."/>
            <person name="Qiu H."/>
            <person name="Shu S."/>
            <person name="Singer J.T."/>
            <person name="Smith A.G."/>
            <person name="Sprecher B.N."/>
            <person name="Wagner V."/>
            <person name="Wang W."/>
            <person name="Wang Z.-Y."/>
            <person name="Yan J."/>
            <person name="Yarish C."/>
            <person name="Zoeuner-Riek S."/>
            <person name="Zhuang Y."/>
            <person name="Zou Y."/>
            <person name="Lindquist E.A."/>
            <person name="Grimwood J."/>
            <person name="Barry K."/>
            <person name="Rokhsar D.S."/>
            <person name="Schmutz J."/>
            <person name="Stiller J.W."/>
            <person name="Grossman A.R."/>
            <person name="Prochnik S.E."/>
        </authorList>
    </citation>
    <scope>NUCLEOTIDE SEQUENCE [LARGE SCALE GENOMIC DNA]</scope>
    <source>
        <strain evidence="2">4086291</strain>
    </source>
</reference>
<dbReference type="Proteomes" id="UP000218209">
    <property type="component" value="Unassembled WGS sequence"/>
</dbReference>
<name>A0A1X6NV30_PORUM</name>
<feature type="compositionally biased region" description="Low complexity" evidence="1">
    <location>
        <begin position="940"/>
        <end position="950"/>
    </location>
</feature>
<protein>
    <submittedName>
        <fullName evidence="2">Uncharacterized protein</fullName>
    </submittedName>
</protein>
<feature type="region of interest" description="Disordered" evidence="1">
    <location>
        <begin position="861"/>
        <end position="967"/>
    </location>
</feature>
<gene>
    <name evidence="2" type="ORF">BU14_0436s0009</name>
</gene>
<evidence type="ECO:0000313" key="2">
    <source>
        <dbReference type="EMBL" id="OSX72437.1"/>
    </source>
</evidence>